<keyword evidence="4" id="KW-1185">Reference proteome</keyword>
<keyword evidence="2" id="KW-1133">Transmembrane helix</keyword>
<evidence type="ECO:0000256" key="2">
    <source>
        <dbReference type="SAM" id="Phobius"/>
    </source>
</evidence>
<protein>
    <submittedName>
        <fullName evidence="3">Uncharacterized protein</fullName>
    </submittedName>
</protein>
<sequence length="120" mass="12231">MFSIDGVTSATAAQDTEPMPAVTFDVFTAFVVAVALVLAWRVYRWTAPTPGSPVQASKGERLAYAIGAAASVIVIGGYLGGGFRGFGYPETDARPVSRDSRSAAPVQGSVADGSPAGHGP</sequence>
<dbReference type="Proteomes" id="UP000189677">
    <property type="component" value="Chromosome"/>
</dbReference>
<evidence type="ECO:0000313" key="4">
    <source>
        <dbReference type="Proteomes" id="UP000189677"/>
    </source>
</evidence>
<feature type="transmembrane region" description="Helical" evidence="2">
    <location>
        <begin position="21"/>
        <end position="42"/>
    </location>
</feature>
<gene>
    <name evidence="3" type="ORF">BBN63_23630</name>
</gene>
<keyword evidence="2" id="KW-0472">Membrane</keyword>
<dbReference type="KEGG" id="snw:BBN63_23630"/>
<feature type="compositionally biased region" description="Basic and acidic residues" evidence="1">
    <location>
        <begin position="91"/>
        <end position="101"/>
    </location>
</feature>
<reference evidence="3 4" key="1">
    <citation type="submission" date="2016-11" db="EMBL/GenBank/DDBJ databases">
        <title>Complete genome sequence of Streptomyces niveus SCSIO 3406.</title>
        <authorList>
            <person name="Zhu Q."/>
            <person name="Cheng W."/>
            <person name="Song Y."/>
            <person name="Li Q."/>
            <person name="Ju J."/>
        </authorList>
    </citation>
    <scope>NUCLEOTIDE SEQUENCE [LARGE SCALE GENOMIC DNA]</scope>
    <source>
        <strain evidence="3 4">SCSIO 3406</strain>
    </source>
</reference>
<dbReference type="RefSeq" id="WP_078077358.1">
    <property type="nucleotide sequence ID" value="NZ_CP018047.1"/>
</dbReference>
<keyword evidence="2" id="KW-0812">Transmembrane</keyword>
<name>A0A1U9QXA2_STRNV</name>
<dbReference type="EMBL" id="CP018047">
    <property type="protein sequence ID" value="AQU68739.1"/>
    <property type="molecule type" value="Genomic_DNA"/>
</dbReference>
<accession>A0A1U9QXA2</accession>
<dbReference type="AlphaFoldDB" id="A0A1U9QXA2"/>
<organism evidence="3 4">
    <name type="scientific">Streptomyces niveus</name>
    <name type="common">Streptomyces spheroides</name>
    <dbReference type="NCBI Taxonomy" id="193462"/>
    <lineage>
        <taxon>Bacteria</taxon>
        <taxon>Bacillati</taxon>
        <taxon>Actinomycetota</taxon>
        <taxon>Actinomycetes</taxon>
        <taxon>Kitasatosporales</taxon>
        <taxon>Streptomycetaceae</taxon>
        <taxon>Streptomyces</taxon>
    </lineage>
</organism>
<dbReference type="OrthoDB" id="9999441at2"/>
<evidence type="ECO:0000313" key="3">
    <source>
        <dbReference type="EMBL" id="AQU68739.1"/>
    </source>
</evidence>
<feature type="transmembrane region" description="Helical" evidence="2">
    <location>
        <begin position="62"/>
        <end position="80"/>
    </location>
</feature>
<proteinExistence type="predicted"/>
<evidence type="ECO:0000256" key="1">
    <source>
        <dbReference type="SAM" id="MobiDB-lite"/>
    </source>
</evidence>
<feature type="region of interest" description="Disordered" evidence="1">
    <location>
        <begin position="90"/>
        <end position="120"/>
    </location>
</feature>